<dbReference type="PANTHER" id="PTHR37445">
    <property type="entry name" value="PROTEIN CBG24663"/>
    <property type="match status" value="1"/>
</dbReference>
<organism evidence="3 4">
    <name type="scientific">Phaedon cochleariae</name>
    <name type="common">Mustard beetle</name>
    <dbReference type="NCBI Taxonomy" id="80249"/>
    <lineage>
        <taxon>Eukaryota</taxon>
        <taxon>Metazoa</taxon>
        <taxon>Ecdysozoa</taxon>
        <taxon>Arthropoda</taxon>
        <taxon>Hexapoda</taxon>
        <taxon>Insecta</taxon>
        <taxon>Pterygota</taxon>
        <taxon>Neoptera</taxon>
        <taxon>Endopterygota</taxon>
        <taxon>Coleoptera</taxon>
        <taxon>Polyphaga</taxon>
        <taxon>Cucujiformia</taxon>
        <taxon>Chrysomeloidea</taxon>
        <taxon>Chrysomelidae</taxon>
        <taxon>Chrysomelinae</taxon>
        <taxon>Chrysomelini</taxon>
        <taxon>Phaedon</taxon>
    </lineage>
</organism>
<feature type="region of interest" description="Disordered" evidence="2">
    <location>
        <begin position="198"/>
        <end position="266"/>
    </location>
</feature>
<sequence>MEITNKQLLEEIIRCNKDLKATIEAVEVRVTLKIEEIKHRLEKVEKENQELQTKIESLDRANRKNNIIIFGLEREKTEDLNSGEIIELLKNLSDINIVEADLNNFYRLGKTSKSPVKIEFISYLKKSLVLKNCKKLKGTRIHIADDLTLTQREEGKILRKHLFLAEENQEIDCYIKNNKLYVNKKSFTAADLEATHGDYYTNQNKPHSAPGTPVAKENPPVFQKPNSQNIEKTQDIPSTKSAVPKKTPKDTIIEKPNTRKNSASKY</sequence>
<evidence type="ECO:0000256" key="1">
    <source>
        <dbReference type="SAM" id="Coils"/>
    </source>
</evidence>
<reference evidence="3" key="1">
    <citation type="submission" date="2022-01" db="EMBL/GenBank/DDBJ databases">
        <authorList>
            <person name="King R."/>
        </authorList>
    </citation>
    <scope>NUCLEOTIDE SEQUENCE</scope>
</reference>
<evidence type="ECO:0000313" key="4">
    <source>
        <dbReference type="Proteomes" id="UP001153737"/>
    </source>
</evidence>
<dbReference type="PANTHER" id="PTHR37445:SF3">
    <property type="entry name" value="ZINC FINGER PHD-TYPE DOMAIN-CONTAINING PROTEIN"/>
    <property type="match status" value="1"/>
</dbReference>
<feature type="coiled-coil region" evidence="1">
    <location>
        <begin position="27"/>
        <end position="64"/>
    </location>
</feature>
<feature type="compositionally biased region" description="Polar residues" evidence="2">
    <location>
        <begin position="224"/>
        <end position="241"/>
    </location>
</feature>
<name>A0A9N9X6A7_PHACE</name>
<gene>
    <name evidence="3" type="ORF">PHAECO_LOCUS9196</name>
</gene>
<dbReference type="Proteomes" id="UP001153737">
    <property type="component" value="Chromosome 5"/>
</dbReference>
<keyword evidence="4" id="KW-1185">Reference proteome</keyword>
<reference evidence="3" key="2">
    <citation type="submission" date="2022-10" db="EMBL/GenBank/DDBJ databases">
        <authorList>
            <consortium name="ENA_rothamsted_submissions"/>
            <consortium name="culmorum"/>
            <person name="King R."/>
        </authorList>
    </citation>
    <scope>NUCLEOTIDE SEQUENCE</scope>
</reference>
<proteinExistence type="predicted"/>
<keyword evidence="1" id="KW-0175">Coiled coil</keyword>
<feature type="compositionally biased region" description="Basic and acidic residues" evidence="2">
    <location>
        <begin position="247"/>
        <end position="257"/>
    </location>
</feature>
<dbReference type="OrthoDB" id="6782207at2759"/>
<evidence type="ECO:0008006" key="5">
    <source>
        <dbReference type="Google" id="ProtNLM"/>
    </source>
</evidence>
<dbReference type="EMBL" id="OU896711">
    <property type="protein sequence ID" value="CAG9821761.1"/>
    <property type="molecule type" value="Genomic_DNA"/>
</dbReference>
<dbReference type="AlphaFoldDB" id="A0A9N9X6A7"/>
<evidence type="ECO:0000313" key="3">
    <source>
        <dbReference type="EMBL" id="CAG9821761.1"/>
    </source>
</evidence>
<evidence type="ECO:0000256" key="2">
    <source>
        <dbReference type="SAM" id="MobiDB-lite"/>
    </source>
</evidence>
<accession>A0A9N9X6A7</accession>
<protein>
    <recommendedName>
        <fullName evidence="5">Endonuclease-reverse transcriptase</fullName>
    </recommendedName>
</protein>